<dbReference type="STRING" id="641665.GCA_002104455_01955"/>
<accession>A0A1H7TRN5</accession>
<keyword evidence="2" id="KW-1185">Reference proteome</keyword>
<proteinExistence type="predicted"/>
<gene>
    <name evidence="1" type="ORF">SAMN05216262_1282</name>
</gene>
<dbReference type="Gene3D" id="3.40.50.300">
    <property type="entry name" value="P-loop containing nucleotide triphosphate hydrolases"/>
    <property type="match status" value="1"/>
</dbReference>
<evidence type="ECO:0000313" key="1">
    <source>
        <dbReference type="EMBL" id="SEL87056.1"/>
    </source>
</evidence>
<dbReference type="EMBL" id="FOBI01000028">
    <property type="protein sequence ID" value="SEL87056.1"/>
    <property type="molecule type" value="Genomic_DNA"/>
</dbReference>
<dbReference type="Pfam" id="PF05621">
    <property type="entry name" value="TniB"/>
    <property type="match status" value="1"/>
</dbReference>
<dbReference type="AlphaFoldDB" id="A0A1H7TRN5"/>
<dbReference type="SUPFAM" id="SSF52540">
    <property type="entry name" value="P-loop containing nucleoside triphosphate hydrolases"/>
    <property type="match status" value="1"/>
</dbReference>
<name>A0A1H7TRN5_9GAMM</name>
<dbReference type="InterPro" id="IPR027417">
    <property type="entry name" value="P-loop_NTPase"/>
</dbReference>
<organism evidence="1 2">
    <name type="scientific">Colwellia chukchiensis</name>
    <dbReference type="NCBI Taxonomy" id="641665"/>
    <lineage>
        <taxon>Bacteria</taxon>
        <taxon>Pseudomonadati</taxon>
        <taxon>Pseudomonadota</taxon>
        <taxon>Gammaproteobacteria</taxon>
        <taxon>Alteromonadales</taxon>
        <taxon>Colwelliaceae</taxon>
        <taxon>Colwellia</taxon>
    </lineage>
</organism>
<protein>
    <submittedName>
        <fullName evidence="1">TniB protein</fullName>
    </submittedName>
</protein>
<reference evidence="2" key="1">
    <citation type="submission" date="2016-10" db="EMBL/GenBank/DDBJ databases">
        <authorList>
            <person name="Varghese N."/>
            <person name="Submissions S."/>
        </authorList>
    </citation>
    <scope>NUCLEOTIDE SEQUENCE [LARGE SCALE GENOMIC DNA]</scope>
    <source>
        <strain evidence="2">CGMCC 1.9127</strain>
    </source>
</reference>
<evidence type="ECO:0000313" key="2">
    <source>
        <dbReference type="Proteomes" id="UP000199297"/>
    </source>
</evidence>
<sequence length="330" mass="37019">MNKETIDMTKLQAANDCELLDDSLVFLERKIKTPDITIIKQKFDRCRATRGTKCVQSMSFIGESGSGKSWLSEQYVEESPRYIEDGQKIVPVLYASLPEKATSKVMVSRLLRNLTELKTISGTEENIQGRLVSRLIAAKTELIIIDETQHLTRESSSISIQHAADAIKTIMTDTRIPVVCVGMESSKSLLTGKTRFKHERQLFRRNRRLHVLAPYEVGTEHWKSLVKQYQVILECEVNLTSEGMLKRLFAATGGLFGFLTPLFMEAIEIAGSTKAITQEVLAKAYVEFQPEDTELLFNPFSATLAQVEVGLTKLLLKGKGKSKNKGKEKA</sequence>
<dbReference type="Proteomes" id="UP000199297">
    <property type="component" value="Unassembled WGS sequence"/>
</dbReference>
<dbReference type="InterPro" id="IPR008868">
    <property type="entry name" value="TniB"/>
</dbReference>